<dbReference type="AlphaFoldDB" id="A0A1Z1C4C5"/>
<sequence length="403" mass="46452">MPYTKQGALPAVFNTRDEKLHKQLKSPIAPLFSLSNAVTFESFIDEVLEVLCRQIDQRYIESQELVDLGNWLQYFAFDVMGTMTFSNRYGFLEQGQDVGGMLETIWQYMRTTAPVTQIPWYDEWWNKNPWIAMWRQPFGFSILKIVGDNIRRRVTEKDSRGAESTNQLNDKDMLSRFMEIQSTNESVPPWSVTAWTFSNVIAGSDSTAVILRCVWYNLLAHPATLDRLHAELLAAEQSHAITRPFPKWSEVRELPYLDACINEAVRLHPPFCLPFERVVPEGGVEICGRFFKGGTIVGMNPYVANRHRRTWGEDANEWRPERWLGLGEEEHRTLEQSVLTFGAGRRVCLGKNIAMLEMKKLVPALVLAYKIELVDPAAFTVENSWFFRQKGLGVRIRRHTEAE</sequence>
<dbReference type="PRINTS" id="PR00385">
    <property type="entry name" value="P450"/>
</dbReference>
<comment type="similarity">
    <text evidence="3 10">Belongs to the cytochrome P450 family.</text>
</comment>
<evidence type="ECO:0000313" key="11">
    <source>
        <dbReference type="EMBL" id="ANM86447.1"/>
    </source>
</evidence>
<dbReference type="GO" id="GO:0005506">
    <property type="term" value="F:iron ion binding"/>
    <property type="evidence" value="ECO:0007669"/>
    <property type="project" value="InterPro"/>
</dbReference>
<evidence type="ECO:0000256" key="6">
    <source>
        <dbReference type="ARBA" id="ARBA00023002"/>
    </source>
</evidence>
<proteinExistence type="inferred from homology"/>
<dbReference type="EMBL" id="KX264260">
    <property type="protein sequence ID" value="ANM86447.1"/>
    <property type="molecule type" value="Genomic_DNA"/>
</dbReference>
<protein>
    <submittedName>
        <fullName evidence="11">Putative cytochrome p450</fullName>
    </submittedName>
</protein>
<keyword evidence="6 10" id="KW-0560">Oxidoreductase</keyword>
<dbReference type="InterPro" id="IPR001128">
    <property type="entry name" value="Cyt_P450"/>
</dbReference>
<evidence type="ECO:0000256" key="5">
    <source>
        <dbReference type="ARBA" id="ARBA00022723"/>
    </source>
</evidence>
<dbReference type="Pfam" id="PF00067">
    <property type="entry name" value="p450"/>
    <property type="match status" value="1"/>
</dbReference>
<dbReference type="Gene3D" id="1.10.630.10">
    <property type="entry name" value="Cytochrome P450"/>
    <property type="match status" value="1"/>
</dbReference>
<keyword evidence="8 10" id="KW-0503">Monooxygenase</keyword>
<reference evidence="11" key="1">
    <citation type="submission" date="2016-05" db="EMBL/GenBank/DDBJ databases">
        <title>Lichen genome sequencing reveals its rich biosynthetic potential.</title>
        <authorList>
            <person name="Bertrand R.L."/>
            <person name="Abdel-Hameed M."/>
            <person name="Sorensen J.L."/>
        </authorList>
    </citation>
    <scope>NUCLEOTIDE SEQUENCE</scope>
</reference>
<evidence type="ECO:0000256" key="2">
    <source>
        <dbReference type="ARBA" id="ARBA00005179"/>
    </source>
</evidence>
<dbReference type="GO" id="GO:0020037">
    <property type="term" value="F:heme binding"/>
    <property type="evidence" value="ECO:0007669"/>
    <property type="project" value="InterPro"/>
</dbReference>
<dbReference type="InterPro" id="IPR017972">
    <property type="entry name" value="Cyt_P450_CS"/>
</dbReference>
<evidence type="ECO:0000256" key="1">
    <source>
        <dbReference type="ARBA" id="ARBA00001971"/>
    </source>
</evidence>
<dbReference type="PANTHER" id="PTHR24305:SF175">
    <property type="entry name" value="CYTOCHROME P450 MONOOXYGENASE PKFB"/>
    <property type="match status" value="1"/>
</dbReference>
<feature type="binding site" description="axial binding residue" evidence="9">
    <location>
        <position position="348"/>
    </location>
    <ligand>
        <name>heme</name>
        <dbReference type="ChEBI" id="CHEBI:30413"/>
    </ligand>
    <ligandPart>
        <name>Fe</name>
        <dbReference type="ChEBI" id="CHEBI:18248"/>
    </ligandPart>
</feature>
<keyword evidence="5 9" id="KW-0479">Metal-binding</keyword>
<accession>A0A1Z1C4C5</accession>
<evidence type="ECO:0000256" key="8">
    <source>
        <dbReference type="ARBA" id="ARBA00023033"/>
    </source>
</evidence>
<comment type="pathway">
    <text evidence="2">Secondary metabolite biosynthesis.</text>
</comment>
<dbReference type="PRINTS" id="PR00465">
    <property type="entry name" value="EP450IV"/>
</dbReference>
<reference evidence="12" key="2">
    <citation type="submission" date="2017-12" db="EMBL/GenBank/DDBJ databases">
        <title>Genome Sequencing Reveals a Rich Biosynthetic Potential.</title>
        <authorList>
            <person name="Bertrand R.L."/>
            <person name="Abdel-Hameed M.E."/>
            <person name="Sorensen J.L."/>
        </authorList>
    </citation>
    <scope>NUCLEOTIDE SEQUENCE</scope>
</reference>
<organism evidence="11">
    <name type="scientific">Cladonia uncialis subsp. uncialis</name>
    <dbReference type="NCBI Taxonomy" id="180999"/>
    <lineage>
        <taxon>Eukaryota</taxon>
        <taxon>Fungi</taxon>
        <taxon>Dikarya</taxon>
        <taxon>Ascomycota</taxon>
        <taxon>Pezizomycotina</taxon>
        <taxon>Lecanoromycetes</taxon>
        <taxon>OSLEUM clade</taxon>
        <taxon>Lecanoromycetidae</taxon>
        <taxon>Lecanorales</taxon>
        <taxon>Lecanorineae</taxon>
        <taxon>Cladoniaceae</taxon>
        <taxon>Cladonia</taxon>
    </lineage>
</organism>
<dbReference type="EMBL" id="MG777499">
    <property type="protein sequence ID" value="AUW31225.1"/>
    <property type="molecule type" value="Genomic_DNA"/>
</dbReference>
<evidence type="ECO:0000256" key="10">
    <source>
        <dbReference type="RuleBase" id="RU000461"/>
    </source>
</evidence>
<dbReference type="InterPro" id="IPR002403">
    <property type="entry name" value="Cyt_P450_E_grp-IV"/>
</dbReference>
<evidence type="ECO:0000256" key="3">
    <source>
        <dbReference type="ARBA" id="ARBA00010617"/>
    </source>
</evidence>
<dbReference type="CDD" id="cd11060">
    <property type="entry name" value="CYP57A1-like"/>
    <property type="match status" value="1"/>
</dbReference>
<dbReference type="PROSITE" id="PS00086">
    <property type="entry name" value="CYTOCHROME_P450"/>
    <property type="match status" value="1"/>
</dbReference>
<dbReference type="GO" id="GO:0016705">
    <property type="term" value="F:oxidoreductase activity, acting on paired donors, with incorporation or reduction of molecular oxygen"/>
    <property type="evidence" value="ECO:0007669"/>
    <property type="project" value="InterPro"/>
</dbReference>
<keyword evidence="7 9" id="KW-0408">Iron</keyword>
<dbReference type="InterPro" id="IPR036396">
    <property type="entry name" value="Cyt_P450_sf"/>
</dbReference>
<comment type="cofactor">
    <cofactor evidence="1 9">
        <name>heme</name>
        <dbReference type="ChEBI" id="CHEBI:30413"/>
    </cofactor>
</comment>
<dbReference type="PANTHER" id="PTHR24305">
    <property type="entry name" value="CYTOCHROME P450"/>
    <property type="match status" value="1"/>
</dbReference>
<evidence type="ECO:0000313" key="12">
    <source>
        <dbReference type="EMBL" id="AUW31225.1"/>
    </source>
</evidence>
<dbReference type="InterPro" id="IPR050121">
    <property type="entry name" value="Cytochrome_P450_monoxygenase"/>
</dbReference>
<keyword evidence="4 9" id="KW-0349">Heme</keyword>
<dbReference type="GO" id="GO:0004497">
    <property type="term" value="F:monooxygenase activity"/>
    <property type="evidence" value="ECO:0007669"/>
    <property type="project" value="UniProtKB-KW"/>
</dbReference>
<name>A0A1Z1C4C5_CLAUC</name>
<evidence type="ECO:0000256" key="4">
    <source>
        <dbReference type="ARBA" id="ARBA00022617"/>
    </source>
</evidence>
<dbReference type="SUPFAM" id="SSF48264">
    <property type="entry name" value="Cytochrome P450"/>
    <property type="match status" value="1"/>
</dbReference>
<evidence type="ECO:0000256" key="9">
    <source>
        <dbReference type="PIRSR" id="PIRSR602403-1"/>
    </source>
</evidence>
<evidence type="ECO:0000256" key="7">
    <source>
        <dbReference type="ARBA" id="ARBA00023004"/>
    </source>
</evidence>